<organism evidence="3 4">
    <name type="scientific">[Mycobacterium] zoologicum</name>
    <dbReference type="NCBI Taxonomy" id="2872311"/>
    <lineage>
        <taxon>Bacteria</taxon>
        <taxon>Bacillati</taxon>
        <taxon>Actinomycetota</taxon>
        <taxon>Actinomycetes</taxon>
        <taxon>Mycobacteriales</taxon>
        <taxon>Mycobacteriaceae</taxon>
        <taxon>Mycolicibacter</taxon>
    </lineage>
</organism>
<dbReference type="SUPFAM" id="SSF53474">
    <property type="entry name" value="alpha/beta-Hydrolases"/>
    <property type="match status" value="1"/>
</dbReference>
<name>A0ABU5YE43_9MYCO</name>
<protein>
    <submittedName>
        <fullName evidence="3">PE-PPE domain-containing protein</fullName>
    </submittedName>
</protein>
<gene>
    <name evidence="3" type="ORF">KV112_00980</name>
</gene>
<dbReference type="Pfam" id="PF08237">
    <property type="entry name" value="PE-PPE"/>
    <property type="match status" value="1"/>
</dbReference>
<evidence type="ECO:0000313" key="3">
    <source>
        <dbReference type="EMBL" id="MEB3048316.1"/>
    </source>
</evidence>
<reference evidence="3 4" key="1">
    <citation type="submission" date="2023-12" db="EMBL/GenBank/DDBJ databases">
        <title>Description of new species of Mycobacterium terrae complex isolated from sewage at the Sao Paulo Zoological Park Foundation in Brazil.</title>
        <authorList>
            <person name="Romagnoli C.L."/>
            <person name="Conceicao E.C."/>
            <person name="Machado E."/>
            <person name="Barreto L.B.P.F."/>
            <person name="Sharma A."/>
            <person name="Silva N.M."/>
            <person name="Marques L.E."/>
            <person name="Juliana M.A."/>
            <person name="Lourenco M.C.S."/>
            <person name="Digiampietri L.A."/>
            <person name="Suffys P.N."/>
            <person name="Viana-Niero C."/>
        </authorList>
    </citation>
    <scope>NUCLEOTIDE SEQUENCE [LARGE SCALE GENOMIC DNA]</scope>
    <source>
        <strain evidence="3 4">MYC123</strain>
    </source>
</reference>
<comment type="caution">
    <text evidence="3">The sequence shown here is derived from an EMBL/GenBank/DDBJ whole genome shotgun (WGS) entry which is preliminary data.</text>
</comment>
<evidence type="ECO:0000256" key="1">
    <source>
        <dbReference type="SAM" id="SignalP"/>
    </source>
</evidence>
<evidence type="ECO:0000259" key="2">
    <source>
        <dbReference type="Pfam" id="PF08237"/>
    </source>
</evidence>
<dbReference type="EMBL" id="JAYJJT010000001">
    <property type="protein sequence ID" value="MEB3048316.1"/>
    <property type="molecule type" value="Genomic_DNA"/>
</dbReference>
<proteinExistence type="predicted"/>
<dbReference type="Proteomes" id="UP001299046">
    <property type="component" value="Unassembled WGS sequence"/>
</dbReference>
<feature type="domain" description="PE-PPE" evidence="2">
    <location>
        <begin position="89"/>
        <end position="316"/>
    </location>
</feature>
<sequence>MDRLLRICVVVGVAVAGAGLAAAPTAGSAPPDSTARAVRLTGLDNADSPLGHGTALIVGASGLPIPPAGYVDAANTFYLAPRGFDGTLQPVVTPESLWPLTGIKNLTTDESFAQGGRILADAITQQIAGGQVDAANPVVVFAYSQGATVETRAMSLLAAQGVPSDLVHFVMLGNPSNPDGGILERFNVPIDGASPTIPSFGLTFSGATPSDLYPTDIYTIQYDGFADFPRYPLNILADFNALLGMGFSHGGYLGLTSEQIANAIELPTADGGLTNYYMIPADSLPLLAPLQFLPVIGQPLYDLLAPATSILVNLGYGCISDSWCQITDASSPTTFGLFPADLNWADVATALGHGVQQGISNAINDLQDPATYQLGSILDTPALQPLLETVYRVVGGTVGDPDPSWSQILHVGLDLLQNAVPGALSNVNWDSSPTEIFNALIANVSNDYATLLPIADTFNALLTTLPSVAISFLTERAADGDLLGGIGEALAAATALIPLGIGFGMVAPVAEAIFFNGLNLVNMFPGAIDALAELVPLIP</sequence>
<feature type="chain" id="PRO_5045962060" evidence="1">
    <location>
        <begin position="29"/>
        <end position="539"/>
    </location>
</feature>
<dbReference type="InterPro" id="IPR013228">
    <property type="entry name" value="PE-PPE_C"/>
</dbReference>
<dbReference type="RefSeq" id="WP_224863019.1">
    <property type="nucleotide sequence ID" value="NZ_JAYJJS010000015.1"/>
</dbReference>
<dbReference type="Gene3D" id="3.40.50.1820">
    <property type="entry name" value="alpha/beta hydrolase"/>
    <property type="match status" value="1"/>
</dbReference>
<dbReference type="InterPro" id="IPR029058">
    <property type="entry name" value="AB_hydrolase_fold"/>
</dbReference>
<accession>A0ABU5YE43</accession>
<evidence type="ECO:0000313" key="4">
    <source>
        <dbReference type="Proteomes" id="UP001299046"/>
    </source>
</evidence>
<keyword evidence="1" id="KW-0732">Signal</keyword>
<feature type="signal peptide" evidence="1">
    <location>
        <begin position="1"/>
        <end position="28"/>
    </location>
</feature>
<keyword evidence="4" id="KW-1185">Reference proteome</keyword>